<dbReference type="AlphaFoldDB" id="A0A6P4JAM7"/>
<feature type="compositionally biased region" description="Polar residues" evidence="2">
    <location>
        <begin position="515"/>
        <end position="524"/>
    </location>
</feature>
<organism evidence="3 4">
    <name type="scientific">Drosophila kikkawai</name>
    <name type="common">Fruit fly</name>
    <dbReference type="NCBI Taxonomy" id="30033"/>
    <lineage>
        <taxon>Eukaryota</taxon>
        <taxon>Metazoa</taxon>
        <taxon>Ecdysozoa</taxon>
        <taxon>Arthropoda</taxon>
        <taxon>Hexapoda</taxon>
        <taxon>Insecta</taxon>
        <taxon>Pterygota</taxon>
        <taxon>Neoptera</taxon>
        <taxon>Endopterygota</taxon>
        <taxon>Diptera</taxon>
        <taxon>Brachycera</taxon>
        <taxon>Muscomorpha</taxon>
        <taxon>Ephydroidea</taxon>
        <taxon>Drosophilidae</taxon>
        <taxon>Drosophila</taxon>
        <taxon>Sophophora</taxon>
    </lineage>
</organism>
<feature type="coiled-coil region" evidence="1">
    <location>
        <begin position="28"/>
        <end position="87"/>
    </location>
</feature>
<name>A0A6P4JAM7_DROKI</name>
<evidence type="ECO:0000313" key="3">
    <source>
        <dbReference type="Proteomes" id="UP001652661"/>
    </source>
</evidence>
<keyword evidence="3" id="KW-1185">Reference proteome</keyword>
<reference evidence="3" key="1">
    <citation type="submission" date="2025-05" db="UniProtKB">
        <authorList>
            <consortium name="RefSeq"/>
        </authorList>
    </citation>
    <scope>NUCLEOTIDE SEQUENCE [LARGE SCALE GENOMIC DNA]</scope>
    <source>
        <strain evidence="3">14028-0561.14</strain>
    </source>
</reference>
<evidence type="ECO:0000256" key="1">
    <source>
        <dbReference type="SAM" id="Coils"/>
    </source>
</evidence>
<feature type="compositionally biased region" description="Polar residues" evidence="2">
    <location>
        <begin position="592"/>
        <end position="601"/>
    </location>
</feature>
<feature type="compositionally biased region" description="Basic residues" evidence="2">
    <location>
        <begin position="140"/>
        <end position="154"/>
    </location>
</feature>
<feature type="region of interest" description="Disordered" evidence="2">
    <location>
        <begin position="490"/>
        <end position="524"/>
    </location>
</feature>
<sequence length="726" mass="81295">MLSDEDNLGIYDDLDEFQQAEDHKSKELLAWEVKHRNALTEIEDLKARNKALEKKIKTMEVNLQNLLDTAKSEVKRKEVLISQLRKEKDDICFRRKRGREVDEPAEKEPEKKCLKTASKMDPEVKKNPFKADSKNNRNPVGKRRSRSKSPRSRSKIPDHRLETRHKSRERRRSQSPRHSSRQEEHRSRGSSSRRRSRSPVSRAQISGSKSQKMSSLNGEDTTSGGRESKNRQHHEKVKQIRDIAGLLTPTELYKPEMATMKTQDLRMKCAVTSVDGYFQGNETNNPTNDISRSTGAFLPKEEFVPGLDMICEPAAHKQESPAGQSRSEAPEMNQTNNILTQGSVAGDPLLVQNRSDNPDKNAQADELVQVDVTATEFSKPAIESSTRNTNNERTGEEGTDNDAEKSELNHSLNKLTKNQSTVQAEVNAELLVASGTAQRDENITGSSAEPKSESCDAKICIVEDVRLPEVADIGHIAVVVDEMCGVEEEITQKPVSNEQENSSSKDVPSDLKEPSTPSLSSNVFYAQPDSTKVDHNDTENGVILEAALNLQSGSDLAPHPQSAPNRSYPNLSLEEDAVETALGQLHQTVTPDETVVTSTSNRARKAEDNCAPTSTSLSHFPLQAEEPIIEKTRRETDTSDDSRSQVSKIWELEPPLPGQDITIDETVDDGCIPNEEFSTVTKRCSLGHTDYQFEQRNDEIILRVKRRTRRRVSKPLDVQEPNQNNE</sequence>
<gene>
    <name evidence="4" type="primary">FLASH</name>
</gene>
<evidence type="ECO:0000256" key="2">
    <source>
        <dbReference type="SAM" id="MobiDB-lite"/>
    </source>
</evidence>
<reference evidence="4" key="2">
    <citation type="submission" date="2025-08" db="UniProtKB">
        <authorList>
            <consortium name="RefSeq"/>
        </authorList>
    </citation>
    <scope>IDENTIFICATION</scope>
    <source>
        <strain evidence="4">14028-0561.14</strain>
        <tissue evidence="4">Whole fly</tissue>
    </source>
</reference>
<protein>
    <submittedName>
        <fullName evidence="4">Uncharacterized protein FLASH</fullName>
    </submittedName>
</protein>
<proteinExistence type="predicted"/>
<keyword evidence="1" id="KW-0175">Coiled coil</keyword>
<feature type="compositionally biased region" description="Polar residues" evidence="2">
    <location>
        <begin position="493"/>
        <end position="506"/>
    </location>
</feature>
<dbReference type="OrthoDB" id="1938039at2759"/>
<feature type="region of interest" description="Disordered" evidence="2">
    <location>
        <begin position="348"/>
        <end position="408"/>
    </location>
</feature>
<accession>A0A6P4JAM7</accession>
<dbReference type="RefSeq" id="XP_017032531.1">
    <property type="nucleotide sequence ID" value="XM_017177042.2"/>
</dbReference>
<feature type="compositionally biased region" description="Polar residues" evidence="2">
    <location>
        <begin position="203"/>
        <end position="225"/>
    </location>
</feature>
<feature type="region of interest" description="Disordered" evidence="2">
    <location>
        <begin position="92"/>
        <end position="239"/>
    </location>
</feature>
<feature type="compositionally biased region" description="Basic and acidic residues" evidence="2">
    <location>
        <begin position="92"/>
        <end position="135"/>
    </location>
</feature>
<feature type="compositionally biased region" description="Polar residues" evidence="2">
    <location>
        <begin position="383"/>
        <end position="392"/>
    </location>
</feature>
<feature type="compositionally biased region" description="Basic residues" evidence="2">
    <location>
        <begin position="162"/>
        <end position="179"/>
    </location>
</feature>
<feature type="region of interest" description="Disordered" evidence="2">
    <location>
        <begin position="592"/>
        <end position="617"/>
    </location>
</feature>
<dbReference type="Proteomes" id="UP001652661">
    <property type="component" value="Chromosome 2L"/>
</dbReference>
<evidence type="ECO:0000313" key="4">
    <source>
        <dbReference type="RefSeq" id="XP_017032531.1"/>
    </source>
</evidence>